<evidence type="ECO:0000256" key="1">
    <source>
        <dbReference type="SAM" id="MobiDB-lite"/>
    </source>
</evidence>
<comment type="caution">
    <text evidence="2">The sequence shown here is derived from an EMBL/GenBank/DDBJ whole genome shotgun (WGS) entry which is preliminary data.</text>
</comment>
<feature type="region of interest" description="Disordered" evidence="1">
    <location>
        <begin position="412"/>
        <end position="435"/>
    </location>
</feature>
<feature type="region of interest" description="Disordered" evidence="1">
    <location>
        <begin position="127"/>
        <end position="172"/>
    </location>
</feature>
<protein>
    <submittedName>
        <fullName evidence="2">Uncharacterized protein</fullName>
    </submittedName>
</protein>
<dbReference type="Proteomes" id="UP000230002">
    <property type="component" value="Unassembled WGS sequence"/>
</dbReference>
<organism evidence="2 3">
    <name type="scientific">Ganoderma sinense ZZ0214-1</name>
    <dbReference type="NCBI Taxonomy" id="1077348"/>
    <lineage>
        <taxon>Eukaryota</taxon>
        <taxon>Fungi</taxon>
        <taxon>Dikarya</taxon>
        <taxon>Basidiomycota</taxon>
        <taxon>Agaricomycotina</taxon>
        <taxon>Agaricomycetes</taxon>
        <taxon>Polyporales</taxon>
        <taxon>Polyporaceae</taxon>
        <taxon>Ganoderma</taxon>
    </lineage>
</organism>
<name>A0A2G8RQ27_9APHY</name>
<dbReference type="AlphaFoldDB" id="A0A2G8RQ27"/>
<feature type="compositionally biased region" description="Low complexity" evidence="1">
    <location>
        <begin position="140"/>
        <end position="156"/>
    </location>
</feature>
<keyword evidence="3" id="KW-1185">Reference proteome</keyword>
<gene>
    <name evidence="2" type="ORF">GSI_14920</name>
</gene>
<proteinExistence type="predicted"/>
<dbReference type="EMBL" id="AYKW01000068">
    <property type="protein sequence ID" value="PIL23607.1"/>
    <property type="molecule type" value="Genomic_DNA"/>
</dbReference>
<sequence length="491" mass="51279">MSAIAAHYASSPDRRYAHDLAYDVPQPFFNYTHSSLNAVTAAPSSSLDSSYALGSGAAASSYVWDTPYPTSSSSSLAATTAAFASSSHPASAGPSTSSNLTAYAPDYASHRPSFAVRSSAASYQISATSSSSPLPPAPSRPSYTSASRSYSSLAPAPTTPHAPSPSSSRLQNATWDSTSLYTIEPSEPIAAPVSAPSPAATSPPSTPIKSEDPDGEFIIEVTVPSDPAPGAMPEVPLRAIHAVPEMKKMMYAFRLENFAMHDGIKSAATQPGSGGIEVGPLRERPVEIEWQVQLDVPLIAEEEEAFRYGSMPQTPSRAGAVRKSALYRADTPMSPRESARASYASVGSASPALSMDYPLAVDNDGWDTSSAYGGNSSSSASAATSSPNFAAVMTPAQSLGWSMRGYQAGDVDLESSTYRRPPPPSGQSSLSRVSQAHGQYILSGSSKTAYQQSSPYAGYESAGYSRNASGGRYAQEVYASSSSSSSTWFRS</sequence>
<dbReference type="STRING" id="1077348.A0A2G8RQ27"/>
<evidence type="ECO:0000313" key="3">
    <source>
        <dbReference type="Proteomes" id="UP000230002"/>
    </source>
</evidence>
<feature type="compositionally biased region" description="Polar residues" evidence="1">
    <location>
        <begin position="426"/>
        <end position="435"/>
    </location>
</feature>
<dbReference type="OrthoDB" id="3270670at2759"/>
<feature type="region of interest" description="Disordered" evidence="1">
    <location>
        <begin position="189"/>
        <end position="213"/>
    </location>
</feature>
<reference evidence="2 3" key="1">
    <citation type="journal article" date="2015" name="Sci. Rep.">
        <title>Chromosome-level genome map provides insights into diverse defense mechanisms in the medicinal fungus Ganoderma sinense.</title>
        <authorList>
            <person name="Zhu Y."/>
            <person name="Xu J."/>
            <person name="Sun C."/>
            <person name="Zhou S."/>
            <person name="Xu H."/>
            <person name="Nelson D.R."/>
            <person name="Qian J."/>
            <person name="Song J."/>
            <person name="Luo H."/>
            <person name="Xiang L."/>
            <person name="Li Y."/>
            <person name="Xu Z."/>
            <person name="Ji A."/>
            <person name="Wang L."/>
            <person name="Lu S."/>
            <person name="Hayward A."/>
            <person name="Sun W."/>
            <person name="Li X."/>
            <person name="Schwartz D.C."/>
            <person name="Wang Y."/>
            <person name="Chen S."/>
        </authorList>
    </citation>
    <scope>NUCLEOTIDE SEQUENCE [LARGE SCALE GENOMIC DNA]</scope>
    <source>
        <strain evidence="2 3">ZZ0214-1</strain>
    </source>
</reference>
<feature type="compositionally biased region" description="Low complexity" evidence="1">
    <location>
        <begin position="189"/>
        <end position="203"/>
    </location>
</feature>
<evidence type="ECO:0000313" key="2">
    <source>
        <dbReference type="EMBL" id="PIL23607.1"/>
    </source>
</evidence>
<accession>A0A2G8RQ27</accession>